<feature type="compositionally biased region" description="Basic and acidic residues" evidence="1">
    <location>
        <begin position="175"/>
        <end position="205"/>
    </location>
</feature>
<feature type="compositionally biased region" description="Basic residues" evidence="1">
    <location>
        <begin position="395"/>
        <end position="407"/>
    </location>
</feature>
<organism evidence="2">
    <name type="scientific">Pyramimonas obovata</name>
    <dbReference type="NCBI Taxonomy" id="1411642"/>
    <lineage>
        <taxon>Eukaryota</taxon>
        <taxon>Viridiplantae</taxon>
        <taxon>Chlorophyta</taxon>
        <taxon>Pyramimonadophyceae</taxon>
        <taxon>Pyramimonadales</taxon>
        <taxon>Pyramimonadaceae</taxon>
        <taxon>Pyramimonas</taxon>
        <taxon>Pyramimonas incertae sedis</taxon>
    </lineage>
</organism>
<accession>A0A7S0QRW1</accession>
<gene>
    <name evidence="2" type="ORF">POBO1169_LOCUS958</name>
</gene>
<evidence type="ECO:0000313" key="2">
    <source>
        <dbReference type="EMBL" id="CAD8649251.1"/>
    </source>
</evidence>
<proteinExistence type="predicted"/>
<feature type="compositionally biased region" description="Polar residues" evidence="1">
    <location>
        <begin position="63"/>
        <end position="87"/>
    </location>
</feature>
<feature type="region of interest" description="Disordered" evidence="1">
    <location>
        <begin position="36"/>
        <end position="102"/>
    </location>
</feature>
<feature type="region of interest" description="Disordered" evidence="1">
    <location>
        <begin position="387"/>
        <end position="410"/>
    </location>
</feature>
<protein>
    <submittedName>
        <fullName evidence="2">Uncharacterized protein</fullName>
    </submittedName>
</protein>
<dbReference type="AlphaFoldDB" id="A0A7S0QRW1"/>
<reference evidence="2" key="1">
    <citation type="submission" date="2021-01" db="EMBL/GenBank/DDBJ databases">
        <authorList>
            <person name="Corre E."/>
            <person name="Pelletier E."/>
            <person name="Niang G."/>
            <person name="Scheremetjew M."/>
            <person name="Finn R."/>
            <person name="Kale V."/>
            <person name="Holt S."/>
            <person name="Cochrane G."/>
            <person name="Meng A."/>
            <person name="Brown T."/>
            <person name="Cohen L."/>
        </authorList>
    </citation>
    <scope>NUCLEOTIDE SEQUENCE</scope>
    <source>
        <strain evidence="2">CCMP722</strain>
    </source>
</reference>
<dbReference type="EMBL" id="HBFA01001929">
    <property type="protein sequence ID" value="CAD8649251.1"/>
    <property type="molecule type" value="Transcribed_RNA"/>
</dbReference>
<name>A0A7S0QRW1_9CHLO</name>
<sequence length="593" mass="69100">MLSPEAKRAQKENFRKLSQVFPELRVPPHIAQTLKQNEQWSSRHLEHPIRPNTTGGLGMGRVTESQAGSSTSRQLFRNRTSGNLMDNGSSKGTEKEKSKSLKLPEALPTVQMVRSEKSMPRHLQAKMTELRKDPEKLENFNRLIEYWNDERLDAGAKGQQRDFHEEHMQSLSSRFTREAQSEELRARFKQNDKREKEARQRKSEIAKQTQLAKRAALEEKWKKWEEAQQAARQREAKSEAQKSVKALLVTIQFCARMHRARHKLEAVKNFQKKMSKMVQAATFLQTYWRYNFVPRAQNKLLHAVLLIQTRMRRYFEQSKERRKATACQCLHQYMTDVRNAVKAKSMLKLFMKRLERLQHSMSLCLVKWKYRQAIIMCQWERWEEVNTSTQEPGKKSRRASKIQKKGSVKGAASLKLTRSDSIKEEALPEKTPASPKALKKSGSFKAPKTEPAKPITSRSAKLYVLEKEMEAARKEFFALHLQWKCDLSDFEFSWRQRSFELQLTLMQETELTKPQIQQKIATMKIEETPQEPRWEYMATEEQLQQWQQQALELDLSGNNLPEMEELVKDVIGLPGKVDGANEVKHSASFLGLS</sequence>
<evidence type="ECO:0000256" key="1">
    <source>
        <dbReference type="SAM" id="MobiDB-lite"/>
    </source>
</evidence>
<feature type="region of interest" description="Disordered" evidence="1">
    <location>
        <begin position="423"/>
        <end position="453"/>
    </location>
</feature>
<feature type="region of interest" description="Disordered" evidence="1">
    <location>
        <begin position="171"/>
        <end position="209"/>
    </location>
</feature>